<dbReference type="EMBL" id="ML179253">
    <property type="protein sequence ID" value="THU93252.1"/>
    <property type="molecule type" value="Genomic_DNA"/>
</dbReference>
<sequence>MYYLEEEESIEEELKKMSHERLTRMVDGEGAKKSDSRSWYERFGAVETKPTKGKSKALVENDESFAYQVVGELPDTWEDQEEGYKSHDERTLDFREYLKGMQEGSVVELLRRWAHLQVLASSPVRKLAQTRTSK</sequence>
<organism evidence="1 2">
    <name type="scientific">Dendrothele bispora (strain CBS 962.96)</name>
    <dbReference type="NCBI Taxonomy" id="1314807"/>
    <lineage>
        <taxon>Eukaryota</taxon>
        <taxon>Fungi</taxon>
        <taxon>Dikarya</taxon>
        <taxon>Basidiomycota</taxon>
        <taxon>Agaricomycotina</taxon>
        <taxon>Agaricomycetes</taxon>
        <taxon>Agaricomycetidae</taxon>
        <taxon>Agaricales</taxon>
        <taxon>Agaricales incertae sedis</taxon>
        <taxon>Dendrothele</taxon>
    </lineage>
</organism>
<dbReference type="Proteomes" id="UP000297245">
    <property type="component" value="Unassembled WGS sequence"/>
</dbReference>
<evidence type="ECO:0000313" key="1">
    <source>
        <dbReference type="EMBL" id="THU93252.1"/>
    </source>
</evidence>
<proteinExistence type="predicted"/>
<dbReference type="AlphaFoldDB" id="A0A4S8LUP0"/>
<gene>
    <name evidence="1" type="ORF">K435DRAFT_799830</name>
</gene>
<accession>A0A4S8LUP0</accession>
<evidence type="ECO:0000313" key="2">
    <source>
        <dbReference type="Proteomes" id="UP000297245"/>
    </source>
</evidence>
<reference evidence="1 2" key="1">
    <citation type="journal article" date="2019" name="Nat. Ecol. Evol.">
        <title>Megaphylogeny resolves global patterns of mushroom evolution.</title>
        <authorList>
            <person name="Varga T."/>
            <person name="Krizsan K."/>
            <person name="Foldi C."/>
            <person name="Dima B."/>
            <person name="Sanchez-Garcia M."/>
            <person name="Sanchez-Ramirez S."/>
            <person name="Szollosi G.J."/>
            <person name="Szarkandi J.G."/>
            <person name="Papp V."/>
            <person name="Albert L."/>
            <person name="Andreopoulos W."/>
            <person name="Angelini C."/>
            <person name="Antonin V."/>
            <person name="Barry K.W."/>
            <person name="Bougher N.L."/>
            <person name="Buchanan P."/>
            <person name="Buyck B."/>
            <person name="Bense V."/>
            <person name="Catcheside P."/>
            <person name="Chovatia M."/>
            <person name="Cooper J."/>
            <person name="Damon W."/>
            <person name="Desjardin D."/>
            <person name="Finy P."/>
            <person name="Geml J."/>
            <person name="Haridas S."/>
            <person name="Hughes K."/>
            <person name="Justo A."/>
            <person name="Karasinski D."/>
            <person name="Kautmanova I."/>
            <person name="Kiss B."/>
            <person name="Kocsube S."/>
            <person name="Kotiranta H."/>
            <person name="LaButti K.M."/>
            <person name="Lechner B.E."/>
            <person name="Liimatainen K."/>
            <person name="Lipzen A."/>
            <person name="Lukacs Z."/>
            <person name="Mihaltcheva S."/>
            <person name="Morgado L.N."/>
            <person name="Niskanen T."/>
            <person name="Noordeloos M.E."/>
            <person name="Ohm R.A."/>
            <person name="Ortiz-Santana B."/>
            <person name="Ovrebo C."/>
            <person name="Racz N."/>
            <person name="Riley R."/>
            <person name="Savchenko A."/>
            <person name="Shiryaev A."/>
            <person name="Soop K."/>
            <person name="Spirin V."/>
            <person name="Szebenyi C."/>
            <person name="Tomsovsky M."/>
            <person name="Tulloss R.E."/>
            <person name="Uehling J."/>
            <person name="Grigoriev I.V."/>
            <person name="Vagvolgyi C."/>
            <person name="Papp T."/>
            <person name="Martin F.M."/>
            <person name="Miettinen O."/>
            <person name="Hibbett D.S."/>
            <person name="Nagy L.G."/>
        </authorList>
    </citation>
    <scope>NUCLEOTIDE SEQUENCE [LARGE SCALE GENOMIC DNA]</scope>
    <source>
        <strain evidence="1 2">CBS 962.96</strain>
    </source>
</reference>
<protein>
    <submittedName>
        <fullName evidence="1">Uncharacterized protein</fullName>
    </submittedName>
</protein>
<keyword evidence="2" id="KW-1185">Reference proteome</keyword>
<name>A0A4S8LUP0_DENBC</name>